<evidence type="ECO:0000313" key="3">
    <source>
        <dbReference type="Proteomes" id="UP001432027"/>
    </source>
</evidence>
<keyword evidence="3" id="KW-1185">Reference proteome</keyword>
<comment type="caution">
    <text evidence="2">The sequence shown here is derived from an EMBL/GenBank/DDBJ whole genome shotgun (WGS) entry which is preliminary data.</text>
</comment>
<dbReference type="PANTHER" id="PTHR45830">
    <property type="entry name" value="SERPENTINE RECEPTOR, CLASS I"/>
    <property type="match status" value="1"/>
</dbReference>
<feature type="transmembrane region" description="Helical" evidence="1">
    <location>
        <begin position="95"/>
        <end position="116"/>
    </location>
</feature>
<keyword evidence="1" id="KW-1133">Transmembrane helix</keyword>
<protein>
    <recommendedName>
        <fullName evidence="4">G protein-coupled receptor</fullName>
    </recommendedName>
</protein>
<name>A0AAV5TIP3_9BILA</name>
<feature type="transmembrane region" description="Helical" evidence="1">
    <location>
        <begin position="12"/>
        <end position="40"/>
    </location>
</feature>
<feature type="transmembrane region" description="Helical" evidence="1">
    <location>
        <begin position="52"/>
        <end position="75"/>
    </location>
</feature>
<accession>A0AAV5TIP3</accession>
<gene>
    <name evidence="2" type="ORF">PENTCL1PPCAC_16334</name>
</gene>
<proteinExistence type="predicted"/>
<evidence type="ECO:0000313" key="2">
    <source>
        <dbReference type="EMBL" id="GMS94159.1"/>
    </source>
</evidence>
<sequence length="164" mass="18409">SLLYGFDYDRRLLLHVTIGAQTILPIFNTLLIHPTVLFLINRRKGMHTDIRIGYVTTVVCYNIQATIFFGIRAHLLSPYGGIFFGGPLCREGRLSHAALLALTIECGFPFFIFLTVRLHQLVLRGSESPWIITTRLQLILFSVLLGIQLTNVFGFANSSVSKKA</sequence>
<dbReference type="PANTHER" id="PTHR45830:SF15">
    <property type="entry name" value="SERPENTINE RECEPTOR, CLASS I"/>
    <property type="match status" value="1"/>
</dbReference>
<dbReference type="AlphaFoldDB" id="A0AAV5TIP3"/>
<reference evidence="2" key="1">
    <citation type="submission" date="2023-10" db="EMBL/GenBank/DDBJ databases">
        <title>Genome assembly of Pristionchus species.</title>
        <authorList>
            <person name="Yoshida K."/>
            <person name="Sommer R.J."/>
        </authorList>
    </citation>
    <scope>NUCLEOTIDE SEQUENCE</scope>
    <source>
        <strain evidence="2">RS0144</strain>
    </source>
</reference>
<evidence type="ECO:0000256" key="1">
    <source>
        <dbReference type="SAM" id="Phobius"/>
    </source>
</evidence>
<dbReference type="Proteomes" id="UP001432027">
    <property type="component" value="Unassembled WGS sequence"/>
</dbReference>
<organism evidence="2 3">
    <name type="scientific">Pristionchus entomophagus</name>
    <dbReference type="NCBI Taxonomy" id="358040"/>
    <lineage>
        <taxon>Eukaryota</taxon>
        <taxon>Metazoa</taxon>
        <taxon>Ecdysozoa</taxon>
        <taxon>Nematoda</taxon>
        <taxon>Chromadorea</taxon>
        <taxon>Rhabditida</taxon>
        <taxon>Rhabditina</taxon>
        <taxon>Diplogasteromorpha</taxon>
        <taxon>Diplogasteroidea</taxon>
        <taxon>Neodiplogasteridae</taxon>
        <taxon>Pristionchus</taxon>
    </lineage>
</organism>
<keyword evidence="1" id="KW-0812">Transmembrane</keyword>
<dbReference type="EMBL" id="BTSX01000004">
    <property type="protein sequence ID" value="GMS94159.1"/>
    <property type="molecule type" value="Genomic_DNA"/>
</dbReference>
<feature type="non-terminal residue" evidence="2">
    <location>
        <position position="1"/>
    </location>
</feature>
<feature type="transmembrane region" description="Helical" evidence="1">
    <location>
        <begin position="136"/>
        <end position="156"/>
    </location>
</feature>
<keyword evidence="1" id="KW-0472">Membrane</keyword>
<evidence type="ECO:0008006" key="4">
    <source>
        <dbReference type="Google" id="ProtNLM"/>
    </source>
</evidence>
<feature type="non-terminal residue" evidence="2">
    <location>
        <position position="164"/>
    </location>
</feature>